<accession>A0A936ZAQ2</accession>
<dbReference type="EMBL" id="JAEQMY010000038">
    <property type="protein sequence ID" value="MBL0406312.1"/>
    <property type="molecule type" value="Genomic_DNA"/>
</dbReference>
<reference evidence="2" key="1">
    <citation type="submission" date="2021-01" db="EMBL/GenBank/DDBJ databases">
        <title>Microvirga sp.</title>
        <authorList>
            <person name="Kim M.K."/>
        </authorList>
    </citation>
    <scope>NUCLEOTIDE SEQUENCE</scope>
    <source>
        <strain evidence="2">5420S-16</strain>
    </source>
</reference>
<evidence type="ECO:0000313" key="2">
    <source>
        <dbReference type="EMBL" id="MBL0406312.1"/>
    </source>
</evidence>
<keyword evidence="1" id="KW-0472">Membrane</keyword>
<protein>
    <submittedName>
        <fullName evidence="2">Uncharacterized protein</fullName>
    </submittedName>
</protein>
<proteinExistence type="predicted"/>
<dbReference type="AlphaFoldDB" id="A0A936ZAQ2"/>
<evidence type="ECO:0000313" key="3">
    <source>
        <dbReference type="Proteomes" id="UP000605848"/>
    </source>
</evidence>
<feature type="transmembrane region" description="Helical" evidence="1">
    <location>
        <begin position="28"/>
        <end position="50"/>
    </location>
</feature>
<comment type="caution">
    <text evidence="2">The sequence shown here is derived from an EMBL/GenBank/DDBJ whole genome shotgun (WGS) entry which is preliminary data.</text>
</comment>
<keyword evidence="3" id="KW-1185">Reference proteome</keyword>
<keyword evidence="1" id="KW-0812">Transmembrane</keyword>
<name>A0A936ZAQ2_9HYPH</name>
<organism evidence="2 3">
    <name type="scientific">Microvirga aerilata</name>
    <dbReference type="NCBI Taxonomy" id="670292"/>
    <lineage>
        <taxon>Bacteria</taxon>
        <taxon>Pseudomonadati</taxon>
        <taxon>Pseudomonadota</taxon>
        <taxon>Alphaproteobacteria</taxon>
        <taxon>Hyphomicrobiales</taxon>
        <taxon>Methylobacteriaceae</taxon>
        <taxon>Microvirga</taxon>
    </lineage>
</organism>
<dbReference type="RefSeq" id="WP_202063176.1">
    <property type="nucleotide sequence ID" value="NZ_JAEQMY010000038.1"/>
</dbReference>
<dbReference type="Proteomes" id="UP000605848">
    <property type="component" value="Unassembled WGS sequence"/>
</dbReference>
<keyword evidence="1" id="KW-1133">Transmembrane helix</keyword>
<gene>
    <name evidence="2" type="ORF">JKG68_20340</name>
</gene>
<sequence length="55" mass="6175">MGQLSEWAELWCRLFGYYSCYQLSTLEAFVLAGLAGLAAIFGLMSFYNLIDRLTG</sequence>
<evidence type="ECO:0000256" key="1">
    <source>
        <dbReference type="SAM" id="Phobius"/>
    </source>
</evidence>